<dbReference type="SUPFAM" id="SSF46955">
    <property type="entry name" value="Putative DNA-binding domain"/>
    <property type="match status" value="1"/>
</dbReference>
<dbReference type="GO" id="GO:0006355">
    <property type="term" value="P:regulation of DNA-templated transcription"/>
    <property type="evidence" value="ECO:0007669"/>
    <property type="project" value="InterPro"/>
</dbReference>
<dbReference type="PROSITE" id="PS50937">
    <property type="entry name" value="HTH_MERR_2"/>
    <property type="match status" value="1"/>
</dbReference>
<dbReference type="GO" id="GO:0003677">
    <property type="term" value="F:DNA binding"/>
    <property type="evidence" value="ECO:0007669"/>
    <property type="project" value="InterPro"/>
</dbReference>
<dbReference type="InterPro" id="IPR000551">
    <property type="entry name" value="MerR-type_HTH_dom"/>
</dbReference>
<dbReference type="Pfam" id="PF13411">
    <property type="entry name" value="MerR_1"/>
    <property type="match status" value="1"/>
</dbReference>
<dbReference type="AlphaFoldDB" id="A0A369Z3W9"/>
<dbReference type="Proteomes" id="UP000253910">
    <property type="component" value="Unassembled WGS sequence"/>
</dbReference>
<reference evidence="2 3" key="1">
    <citation type="submission" date="2018-05" db="EMBL/GenBank/DDBJ databases">
        <title>Draft Genome Sequences for a Diverse set of 7 Haemophilus Species.</title>
        <authorList>
            <person name="Nichols M."/>
            <person name="Topaz N."/>
            <person name="Wang X."/>
            <person name="Wang X."/>
            <person name="Boxrud D."/>
        </authorList>
    </citation>
    <scope>NUCLEOTIDE SEQUENCE [LARGE SCALE GENOMIC DNA]</scope>
    <source>
        <strain evidence="2 3">C2008001710</strain>
    </source>
</reference>
<evidence type="ECO:0000259" key="1">
    <source>
        <dbReference type="PROSITE" id="PS50937"/>
    </source>
</evidence>
<dbReference type="RefSeq" id="WP_111315421.1">
    <property type="nucleotide sequence ID" value="NZ_QEPW01000008.1"/>
</dbReference>
<dbReference type="SMART" id="SM00422">
    <property type="entry name" value="HTH_MERR"/>
    <property type="match status" value="1"/>
</dbReference>
<dbReference type="EMBL" id="QEPW01000008">
    <property type="protein sequence ID" value="RDE91324.1"/>
    <property type="molecule type" value="Genomic_DNA"/>
</dbReference>
<name>A0A369Z3W9_HAEPA</name>
<dbReference type="Gene3D" id="1.10.1660.10">
    <property type="match status" value="1"/>
</dbReference>
<protein>
    <submittedName>
        <fullName evidence="2">MerR family transcriptional regulator</fullName>
    </submittedName>
</protein>
<sequence>MLKMNDLVKLSQTPKSTVLYYVKEGLLPEPVKDKPNFHLYDEYCVELLSFIKYLQSNFNATISQIKALFAHPSFDWNNPYESLIGLLDIIMGAENEVFTIEQLCEEFHLSAKQIEDMVAEGLLNPREGIFTAKERDILAILARCDEAEMDVVKAYLAAAKMLAQKEVNVTLAALANSEQKDEKLKHLFDLLLVLKPYLLNMKTFNLYQAESAK</sequence>
<evidence type="ECO:0000313" key="2">
    <source>
        <dbReference type="EMBL" id="RDE91324.1"/>
    </source>
</evidence>
<feature type="domain" description="HTH merR-type" evidence="1">
    <location>
        <begin position="1"/>
        <end position="71"/>
    </location>
</feature>
<dbReference type="InterPro" id="IPR009061">
    <property type="entry name" value="DNA-bd_dom_put_sf"/>
</dbReference>
<evidence type="ECO:0000313" key="3">
    <source>
        <dbReference type="Proteomes" id="UP000253910"/>
    </source>
</evidence>
<proteinExistence type="predicted"/>
<gene>
    <name evidence="2" type="ORF">DPV87_05485</name>
</gene>
<comment type="caution">
    <text evidence="2">The sequence shown here is derived from an EMBL/GenBank/DDBJ whole genome shotgun (WGS) entry which is preliminary data.</text>
</comment>
<organism evidence="2 3">
    <name type="scientific">Haemophilus parainfluenzae</name>
    <dbReference type="NCBI Taxonomy" id="729"/>
    <lineage>
        <taxon>Bacteria</taxon>
        <taxon>Pseudomonadati</taxon>
        <taxon>Pseudomonadota</taxon>
        <taxon>Gammaproteobacteria</taxon>
        <taxon>Pasteurellales</taxon>
        <taxon>Pasteurellaceae</taxon>
        <taxon>Haemophilus</taxon>
    </lineage>
</organism>
<accession>A0A369Z3W9</accession>